<reference evidence="1" key="2">
    <citation type="submission" date="2025-09" db="UniProtKB">
        <authorList>
            <consortium name="EnsemblPlants"/>
        </authorList>
    </citation>
    <scope>IDENTIFICATION</scope>
</reference>
<accession>A0ACD5VSC9</accession>
<proteinExistence type="predicted"/>
<protein>
    <submittedName>
        <fullName evidence="1">Uncharacterized protein</fullName>
    </submittedName>
</protein>
<reference evidence="1" key="1">
    <citation type="submission" date="2021-05" db="EMBL/GenBank/DDBJ databases">
        <authorList>
            <person name="Scholz U."/>
            <person name="Mascher M."/>
            <person name="Fiebig A."/>
        </authorList>
    </citation>
    <scope>NUCLEOTIDE SEQUENCE [LARGE SCALE GENOMIC DNA]</scope>
</reference>
<dbReference type="Proteomes" id="UP001732700">
    <property type="component" value="Chromosome 3C"/>
</dbReference>
<sequence length="172" mass="19594">MLEKEQPTCSVFESLITLEIGNWCSIEDMSVVLRFLQLSPRLEKLTLMHRSHDKGAETNGMSVDVMTFQCPFLESVTIQCSKDDDGIDKLVNVLVVNGISAEVISTTLCEDIKERAHAERIRADEERSKELGIFEKMAKENPEWIDDDPYAMSEPDSEQSEAYSDEYDDDDF</sequence>
<name>A0ACD5VSC9_AVESA</name>
<keyword evidence="2" id="KW-1185">Reference proteome</keyword>
<evidence type="ECO:0000313" key="2">
    <source>
        <dbReference type="Proteomes" id="UP001732700"/>
    </source>
</evidence>
<dbReference type="EnsemblPlants" id="AVESA.00010b.r2.3CG0508760.1">
    <property type="protein sequence ID" value="AVESA.00010b.r2.3CG0508760.1.CDS"/>
    <property type="gene ID" value="AVESA.00010b.r2.3CG0508760"/>
</dbReference>
<organism evidence="1 2">
    <name type="scientific">Avena sativa</name>
    <name type="common">Oat</name>
    <dbReference type="NCBI Taxonomy" id="4498"/>
    <lineage>
        <taxon>Eukaryota</taxon>
        <taxon>Viridiplantae</taxon>
        <taxon>Streptophyta</taxon>
        <taxon>Embryophyta</taxon>
        <taxon>Tracheophyta</taxon>
        <taxon>Spermatophyta</taxon>
        <taxon>Magnoliopsida</taxon>
        <taxon>Liliopsida</taxon>
        <taxon>Poales</taxon>
        <taxon>Poaceae</taxon>
        <taxon>BOP clade</taxon>
        <taxon>Pooideae</taxon>
        <taxon>Poodae</taxon>
        <taxon>Poeae</taxon>
        <taxon>Poeae Chloroplast Group 1 (Aveneae type)</taxon>
        <taxon>Aveninae</taxon>
        <taxon>Avena</taxon>
    </lineage>
</organism>
<evidence type="ECO:0000313" key="1">
    <source>
        <dbReference type="EnsemblPlants" id="AVESA.00010b.r2.3CG0508760.1.CDS"/>
    </source>
</evidence>